<feature type="domain" description="Aminoglycoside phosphotransferase" evidence="12">
    <location>
        <begin position="121"/>
        <end position="201"/>
    </location>
</feature>
<gene>
    <name evidence="13" type="ORF">HNQ60_002777</name>
</gene>
<keyword evidence="11" id="KW-0460">Magnesium</keyword>
<keyword evidence="4 13" id="KW-0808">Transferase</keyword>
<evidence type="ECO:0000256" key="7">
    <source>
        <dbReference type="ARBA" id="ARBA00022840"/>
    </source>
</evidence>
<reference evidence="13 14" key="1">
    <citation type="submission" date="2020-08" db="EMBL/GenBank/DDBJ databases">
        <title>Genomic Encyclopedia of Type Strains, Phase IV (KMG-IV): sequencing the most valuable type-strain genomes for metagenomic binning, comparative biology and taxonomic classification.</title>
        <authorList>
            <person name="Goeker M."/>
        </authorList>
    </citation>
    <scope>NUCLEOTIDE SEQUENCE [LARGE SCALE GENOMIC DNA]</scope>
    <source>
        <strain evidence="13 14">DSM 26723</strain>
    </source>
</reference>
<keyword evidence="8" id="KW-0046">Antibiotic resistance</keyword>
<dbReference type="EMBL" id="JACHHZ010000003">
    <property type="protein sequence ID" value="MBB6093896.1"/>
    <property type="molecule type" value="Genomic_DNA"/>
</dbReference>
<dbReference type="InterPro" id="IPR002575">
    <property type="entry name" value="Aminoglycoside_PTrfase"/>
</dbReference>
<comment type="caution">
    <text evidence="13">The sequence shown here is derived from an EMBL/GenBank/DDBJ whole genome shotgun (WGS) entry which is preliminary data.</text>
</comment>
<name>A0A841HM01_9GAMM</name>
<dbReference type="SUPFAM" id="SSF56112">
    <property type="entry name" value="Protein kinase-like (PK-like)"/>
    <property type="match status" value="1"/>
</dbReference>
<evidence type="ECO:0000256" key="5">
    <source>
        <dbReference type="ARBA" id="ARBA00022741"/>
    </source>
</evidence>
<evidence type="ECO:0000313" key="14">
    <source>
        <dbReference type="Proteomes" id="UP000588068"/>
    </source>
</evidence>
<dbReference type="EC" id="2.7.1.95" evidence="2"/>
<protein>
    <recommendedName>
        <fullName evidence="3">Aminoglycoside 3'-phosphotransferase</fullName>
        <ecNumber evidence="2">2.7.1.95</ecNumber>
    </recommendedName>
</protein>
<dbReference type="GO" id="GO:0005524">
    <property type="term" value="F:ATP binding"/>
    <property type="evidence" value="ECO:0007669"/>
    <property type="project" value="UniProtKB-KW"/>
</dbReference>
<evidence type="ECO:0000256" key="9">
    <source>
        <dbReference type="ARBA" id="ARBA00048925"/>
    </source>
</evidence>
<keyword evidence="14" id="KW-1185">Reference proteome</keyword>
<keyword evidence="5" id="KW-0547">Nucleotide-binding</keyword>
<evidence type="ECO:0000256" key="1">
    <source>
        <dbReference type="ARBA" id="ARBA00006219"/>
    </source>
</evidence>
<dbReference type="GO" id="GO:0008910">
    <property type="term" value="F:kanamycin kinase activity"/>
    <property type="evidence" value="ECO:0007669"/>
    <property type="project" value="UniProtKB-EC"/>
</dbReference>
<dbReference type="Pfam" id="PF01636">
    <property type="entry name" value="APH"/>
    <property type="match status" value="1"/>
</dbReference>
<dbReference type="Proteomes" id="UP000588068">
    <property type="component" value="Unassembled WGS sequence"/>
</dbReference>
<dbReference type="CDD" id="cd05150">
    <property type="entry name" value="APH"/>
    <property type="match status" value="1"/>
</dbReference>
<keyword evidence="7" id="KW-0067">ATP-binding</keyword>
<evidence type="ECO:0000256" key="4">
    <source>
        <dbReference type="ARBA" id="ARBA00022679"/>
    </source>
</evidence>
<evidence type="ECO:0000313" key="13">
    <source>
        <dbReference type="EMBL" id="MBB6093896.1"/>
    </source>
</evidence>
<evidence type="ECO:0000256" key="10">
    <source>
        <dbReference type="PIRSR" id="PIRSR000706-1"/>
    </source>
</evidence>
<dbReference type="InterPro" id="IPR011009">
    <property type="entry name" value="Kinase-like_dom_sf"/>
</dbReference>
<dbReference type="AlphaFoldDB" id="A0A841HM01"/>
<dbReference type="Gene3D" id="3.30.200.20">
    <property type="entry name" value="Phosphorylase Kinase, domain 1"/>
    <property type="match status" value="1"/>
</dbReference>
<evidence type="ECO:0000256" key="2">
    <source>
        <dbReference type="ARBA" id="ARBA00012193"/>
    </source>
</evidence>
<accession>A0A841HM01</accession>
<evidence type="ECO:0000256" key="8">
    <source>
        <dbReference type="ARBA" id="ARBA00023251"/>
    </source>
</evidence>
<feature type="active site" description="Proton acceptor" evidence="10">
    <location>
        <position position="139"/>
    </location>
</feature>
<dbReference type="RefSeq" id="WP_221304196.1">
    <property type="nucleotide sequence ID" value="NZ_JACHHZ010000003.1"/>
</dbReference>
<evidence type="ECO:0000256" key="3">
    <source>
        <dbReference type="ARBA" id="ARBA00017903"/>
    </source>
</evidence>
<evidence type="ECO:0000256" key="11">
    <source>
        <dbReference type="PIRSR" id="PIRSR000706-2"/>
    </source>
</evidence>
<comment type="catalytic activity">
    <reaction evidence="9">
        <text>kanamycin A + ATP = kanamycin 3'-phosphate + ADP + H(+)</text>
        <dbReference type="Rhea" id="RHEA:24256"/>
        <dbReference type="ChEBI" id="CHEBI:15378"/>
        <dbReference type="ChEBI" id="CHEBI:30616"/>
        <dbReference type="ChEBI" id="CHEBI:57909"/>
        <dbReference type="ChEBI" id="CHEBI:58214"/>
        <dbReference type="ChEBI" id="CHEBI:456216"/>
        <dbReference type="EC" id="2.7.1.95"/>
    </reaction>
</comment>
<organism evidence="13 14">
    <name type="scientific">Povalibacter uvarum</name>
    <dbReference type="NCBI Taxonomy" id="732238"/>
    <lineage>
        <taxon>Bacteria</taxon>
        <taxon>Pseudomonadati</taxon>
        <taxon>Pseudomonadota</taxon>
        <taxon>Gammaproteobacteria</taxon>
        <taxon>Steroidobacterales</taxon>
        <taxon>Steroidobacteraceae</taxon>
        <taxon>Povalibacter</taxon>
    </lineage>
</organism>
<dbReference type="PIRSF" id="PIRSF000706">
    <property type="entry name" value="Kanamycin_kin"/>
    <property type="match status" value="1"/>
</dbReference>
<keyword evidence="6 13" id="KW-0418">Kinase</keyword>
<dbReference type="Gene3D" id="3.90.1200.10">
    <property type="match status" value="1"/>
</dbReference>
<dbReference type="InterPro" id="IPR024165">
    <property type="entry name" value="Kan/Strep_kinase"/>
</dbReference>
<proteinExistence type="inferred from homology"/>
<dbReference type="GO" id="GO:0046872">
    <property type="term" value="F:metal ion binding"/>
    <property type="evidence" value="ECO:0007669"/>
    <property type="project" value="UniProtKB-KW"/>
</dbReference>
<keyword evidence="11" id="KW-0479">Metal-binding</keyword>
<feature type="binding site" evidence="11">
    <location>
        <position position="144"/>
    </location>
    <ligand>
        <name>Mg(2+)</name>
        <dbReference type="ChEBI" id="CHEBI:18420"/>
    </ligand>
</feature>
<feature type="binding site" evidence="11">
    <location>
        <position position="158"/>
    </location>
    <ligand>
        <name>Mg(2+)</name>
        <dbReference type="ChEBI" id="CHEBI:18420"/>
    </ligand>
</feature>
<dbReference type="GO" id="GO:0046677">
    <property type="term" value="P:response to antibiotic"/>
    <property type="evidence" value="ECO:0007669"/>
    <property type="project" value="UniProtKB-KW"/>
</dbReference>
<evidence type="ECO:0000259" key="12">
    <source>
        <dbReference type="Pfam" id="PF01636"/>
    </source>
</evidence>
<comment type="similarity">
    <text evidence="1">Belongs to the aminoglycoside phosphotransferase family.</text>
</comment>
<sequence length="232" mass="25718">MPRLVWTNERGGTTFRIGDRFLKWNPRNTGIDLDAERLRLEWAVQYHSVPRVLGAGADEEAQWLITSALRGSGAVTEAWIGRPLEAARAIGRGLRLLHDALPVAECPFQWAVQARVGHRVATEELRVPPVDKLVVCHGDPCSPNTIIADDGSPAGHVDMGSLGVADRWADLAVASMNLDYNYGAGWEDAFFDAYGIRKDEYRVGYYRFLWDNEDSIGVSSVVTRELGLLGLR</sequence>
<evidence type="ECO:0000256" key="6">
    <source>
        <dbReference type="ARBA" id="ARBA00022777"/>
    </source>
</evidence>